<dbReference type="AlphaFoldDB" id="A0A939PE12"/>
<name>A0A939PE12_9ACTN</name>
<evidence type="ECO:0008006" key="3">
    <source>
        <dbReference type="Google" id="ProtNLM"/>
    </source>
</evidence>
<dbReference type="EMBL" id="JAGEOJ010000011">
    <property type="protein sequence ID" value="MBO2450900.1"/>
    <property type="molecule type" value="Genomic_DNA"/>
</dbReference>
<gene>
    <name evidence="1" type="ORF">J4573_27650</name>
</gene>
<dbReference type="RefSeq" id="WP_208258774.1">
    <property type="nucleotide sequence ID" value="NZ_JAGEOJ010000011.1"/>
</dbReference>
<accession>A0A939PE12</accession>
<sequence>MGVLCDYFRAPDREGALSLSLNEDGLFQAAAAADLEAMDFKGIDPVVILGKLVSLLSGDSYMDLLLSGIPTDHIPGPELITPEQDEVIVVELSTLVRDTLAAATEEALAEAAPIWANTEEMAWNTWNDPDEVRPVMDELVGLARRAKASGQMLYCQICP</sequence>
<dbReference type="Proteomes" id="UP000669179">
    <property type="component" value="Unassembled WGS sequence"/>
</dbReference>
<reference evidence="1" key="1">
    <citation type="submission" date="2021-03" db="EMBL/GenBank/DDBJ databases">
        <authorList>
            <person name="Kanchanasin P."/>
            <person name="Saeng-In P."/>
            <person name="Phongsopitanun W."/>
            <person name="Yuki M."/>
            <person name="Kudo T."/>
            <person name="Ohkuma M."/>
            <person name="Tanasupawat S."/>
        </authorList>
    </citation>
    <scope>NUCLEOTIDE SEQUENCE</scope>
    <source>
        <strain evidence="1">GKU 128</strain>
    </source>
</reference>
<proteinExistence type="predicted"/>
<organism evidence="1 2">
    <name type="scientific">Actinomadura barringtoniae</name>
    <dbReference type="NCBI Taxonomy" id="1427535"/>
    <lineage>
        <taxon>Bacteria</taxon>
        <taxon>Bacillati</taxon>
        <taxon>Actinomycetota</taxon>
        <taxon>Actinomycetes</taxon>
        <taxon>Streptosporangiales</taxon>
        <taxon>Thermomonosporaceae</taxon>
        <taxon>Actinomadura</taxon>
    </lineage>
</organism>
<comment type="caution">
    <text evidence="1">The sequence shown here is derived from an EMBL/GenBank/DDBJ whole genome shotgun (WGS) entry which is preliminary data.</text>
</comment>
<evidence type="ECO:0000313" key="1">
    <source>
        <dbReference type="EMBL" id="MBO2450900.1"/>
    </source>
</evidence>
<keyword evidence="2" id="KW-1185">Reference proteome</keyword>
<protein>
    <recommendedName>
        <fullName evidence="3">DUF1877 family protein</fullName>
    </recommendedName>
</protein>
<evidence type="ECO:0000313" key="2">
    <source>
        <dbReference type="Proteomes" id="UP000669179"/>
    </source>
</evidence>